<evidence type="ECO:0000259" key="5">
    <source>
        <dbReference type="PROSITE" id="PS51456"/>
    </source>
</evidence>
<evidence type="ECO:0000313" key="6">
    <source>
        <dbReference type="EMBL" id="CAG2065966.1"/>
    </source>
</evidence>
<name>A0ABN7PKL1_TIMPD</name>
<keyword evidence="3 4" id="KW-0009">Actin-binding</keyword>
<dbReference type="PANTHER" id="PTHR13140">
    <property type="entry name" value="MYOSIN"/>
    <property type="match status" value="1"/>
</dbReference>
<comment type="similarity">
    <text evidence="4">Belongs to the TRAFAC class myosin-kinesin ATPase superfamily. Myosin family.</text>
</comment>
<organism evidence="6 7">
    <name type="scientific">Timema podura</name>
    <name type="common">Walking stick</name>
    <dbReference type="NCBI Taxonomy" id="61482"/>
    <lineage>
        <taxon>Eukaryota</taxon>
        <taxon>Metazoa</taxon>
        <taxon>Ecdysozoa</taxon>
        <taxon>Arthropoda</taxon>
        <taxon>Hexapoda</taxon>
        <taxon>Insecta</taxon>
        <taxon>Pterygota</taxon>
        <taxon>Neoptera</taxon>
        <taxon>Polyneoptera</taxon>
        <taxon>Phasmatodea</taxon>
        <taxon>Timematodea</taxon>
        <taxon>Timematoidea</taxon>
        <taxon>Timematidae</taxon>
        <taxon>Timema</taxon>
    </lineage>
</organism>
<protein>
    <recommendedName>
        <fullName evidence="5">Myosin motor domain-containing protein</fullName>
    </recommendedName>
</protein>
<keyword evidence="2" id="KW-0067">ATP-binding</keyword>
<reference evidence="6" key="1">
    <citation type="submission" date="2021-03" db="EMBL/GenBank/DDBJ databases">
        <authorList>
            <person name="Tran Van P."/>
        </authorList>
    </citation>
    <scope>NUCLEOTIDE SEQUENCE</scope>
</reference>
<comment type="caution">
    <text evidence="4">Lacks conserved residue(s) required for the propagation of feature annotation.</text>
</comment>
<feature type="non-terminal residue" evidence="6">
    <location>
        <position position="1"/>
    </location>
</feature>
<keyword evidence="1" id="KW-0547">Nucleotide-binding</keyword>
<dbReference type="Pfam" id="PF00063">
    <property type="entry name" value="Myosin_head"/>
    <property type="match status" value="1"/>
</dbReference>
<keyword evidence="4" id="KW-0505">Motor protein</keyword>
<evidence type="ECO:0000256" key="4">
    <source>
        <dbReference type="PROSITE-ProRule" id="PRU00782"/>
    </source>
</evidence>
<proteinExistence type="inferred from homology"/>
<dbReference type="PANTHER" id="PTHR13140:SF729">
    <property type="entry name" value="UNCONVENTIONAL MYOSIN-IE"/>
    <property type="match status" value="1"/>
</dbReference>
<sequence length="144" mass="16391">EEYVAENIKWTPIEYFNNKVVCDLIESKRPPGLFSVLDDVCATMHAVSEGVDSDLQKQMTKTAGGHQHYQSCSEGFIIHHYAGIVTYNVEGFCDRNRDLLFPDLIELMQSSEKVSRKHTRGKATIEVRGKHMPLSESTDDTKYH</sequence>
<dbReference type="EMBL" id="CAJPIN010048763">
    <property type="protein sequence ID" value="CAG2065966.1"/>
    <property type="molecule type" value="Genomic_DNA"/>
</dbReference>
<gene>
    <name evidence="6" type="ORF">TPAB3V08_LOCUS12909</name>
</gene>
<comment type="caution">
    <text evidence="6">The sequence shown here is derived from an EMBL/GenBank/DDBJ whole genome shotgun (WGS) entry which is preliminary data.</text>
</comment>
<evidence type="ECO:0000256" key="1">
    <source>
        <dbReference type="ARBA" id="ARBA00022741"/>
    </source>
</evidence>
<keyword evidence="4" id="KW-0518">Myosin</keyword>
<evidence type="ECO:0000256" key="3">
    <source>
        <dbReference type="ARBA" id="ARBA00023203"/>
    </source>
</evidence>
<dbReference type="PROSITE" id="PS51456">
    <property type="entry name" value="MYOSIN_MOTOR"/>
    <property type="match status" value="1"/>
</dbReference>
<dbReference type="InterPro" id="IPR027417">
    <property type="entry name" value="P-loop_NTPase"/>
</dbReference>
<keyword evidence="7" id="KW-1185">Reference proteome</keyword>
<dbReference type="Gene3D" id="1.20.58.530">
    <property type="match status" value="1"/>
</dbReference>
<accession>A0ABN7PKL1</accession>
<evidence type="ECO:0000313" key="7">
    <source>
        <dbReference type="Proteomes" id="UP001153148"/>
    </source>
</evidence>
<dbReference type="Proteomes" id="UP001153148">
    <property type="component" value="Unassembled WGS sequence"/>
</dbReference>
<evidence type="ECO:0000256" key="2">
    <source>
        <dbReference type="ARBA" id="ARBA00022840"/>
    </source>
</evidence>
<dbReference type="InterPro" id="IPR001609">
    <property type="entry name" value="Myosin_head_motor_dom-like"/>
</dbReference>
<dbReference type="SUPFAM" id="SSF52540">
    <property type="entry name" value="P-loop containing nucleoside triphosphate hydrolases"/>
    <property type="match status" value="1"/>
</dbReference>
<feature type="domain" description="Myosin motor" evidence="5">
    <location>
        <begin position="1"/>
        <end position="144"/>
    </location>
</feature>